<name>A0A151IEG6_9HYME</name>
<dbReference type="Pfam" id="PF00665">
    <property type="entry name" value="rve"/>
    <property type="match status" value="1"/>
</dbReference>
<evidence type="ECO:0000313" key="3">
    <source>
        <dbReference type="Proteomes" id="UP000078542"/>
    </source>
</evidence>
<dbReference type="SUPFAM" id="SSF53098">
    <property type="entry name" value="Ribonuclease H-like"/>
    <property type="match status" value="1"/>
</dbReference>
<organism evidence="2 3">
    <name type="scientific">Cyphomyrmex costatus</name>
    <dbReference type="NCBI Taxonomy" id="456900"/>
    <lineage>
        <taxon>Eukaryota</taxon>
        <taxon>Metazoa</taxon>
        <taxon>Ecdysozoa</taxon>
        <taxon>Arthropoda</taxon>
        <taxon>Hexapoda</taxon>
        <taxon>Insecta</taxon>
        <taxon>Pterygota</taxon>
        <taxon>Neoptera</taxon>
        <taxon>Endopterygota</taxon>
        <taxon>Hymenoptera</taxon>
        <taxon>Apocrita</taxon>
        <taxon>Aculeata</taxon>
        <taxon>Formicoidea</taxon>
        <taxon>Formicidae</taxon>
        <taxon>Myrmicinae</taxon>
        <taxon>Cyphomyrmex</taxon>
    </lineage>
</organism>
<evidence type="ECO:0000259" key="1">
    <source>
        <dbReference type="PROSITE" id="PS50994"/>
    </source>
</evidence>
<dbReference type="Gene3D" id="3.30.420.10">
    <property type="entry name" value="Ribonuclease H-like superfamily/Ribonuclease H"/>
    <property type="match status" value="1"/>
</dbReference>
<dbReference type="InterPro" id="IPR050951">
    <property type="entry name" value="Retrovirus_Pol_polyprotein"/>
</dbReference>
<dbReference type="PANTHER" id="PTHR37984">
    <property type="entry name" value="PROTEIN CBG26694"/>
    <property type="match status" value="1"/>
</dbReference>
<reference evidence="2 3" key="1">
    <citation type="submission" date="2016-03" db="EMBL/GenBank/DDBJ databases">
        <title>Cyphomyrmex costatus WGS genome.</title>
        <authorList>
            <person name="Nygaard S."/>
            <person name="Hu H."/>
            <person name="Boomsma J."/>
            <person name="Zhang G."/>
        </authorList>
    </citation>
    <scope>NUCLEOTIDE SEQUENCE [LARGE SCALE GENOMIC DNA]</scope>
    <source>
        <strain evidence="2">MS0001</strain>
        <tissue evidence="2">Whole body</tissue>
    </source>
</reference>
<protein>
    <submittedName>
        <fullName evidence="2">Pro-Pol polyprotein</fullName>
    </submittedName>
</protein>
<sequence>MFDYKISFTNAMQKIEARRWNYYKESFDQYAIDKLALAHRLKLPQSDIINLLIGGIMKSSLRATALTLNASTVEEFLEKMRLITNGHSEKYDAPTKPLETIHLDHFGPLEKTEDGYKYILVSIDAFTRFTHLFPTKTTNSKEVCENLRSLFHIIGIPHEIVVDRGTAFTSSEFSSFVNENQIKLRTVAVASPWANGIVERLNRVIKSSLSKLIATPEQWKEKLQTVQFIINNSVHSALRTTPSKMLFGLDQRGRADDDLKSLINNLVDNQNVFHNQRETVRDMAVCANKKLREYNRLYYNERHKKPTSYKEGDYVLIRQLQNKPGVNAKFASKYKGPYVIAKVLNNNRFVVKDIPGFNITAKPYDSILSSDKLKPWVKPLIPESAND</sequence>
<dbReference type="GO" id="GO:0003676">
    <property type="term" value="F:nucleic acid binding"/>
    <property type="evidence" value="ECO:0007669"/>
    <property type="project" value="InterPro"/>
</dbReference>
<keyword evidence="3" id="KW-1185">Reference proteome</keyword>
<dbReference type="EMBL" id="KQ977865">
    <property type="protein sequence ID" value="KYM99254.1"/>
    <property type="molecule type" value="Genomic_DNA"/>
</dbReference>
<dbReference type="GO" id="GO:0015074">
    <property type="term" value="P:DNA integration"/>
    <property type="evidence" value="ECO:0007669"/>
    <property type="project" value="InterPro"/>
</dbReference>
<dbReference type="InterPro" id="IPR012337">
    <property type="entry name" value="RNaseH-like_sf"/>
</dbReference>
<dbReference type="PANTHER" id="PTHR37984:SF5">
    <property type="entry name" value="PROTEIN NYNRIN-LIKE"/>
    <property type="match status" value="1"/>
</dbReference>
<feature type="domain" description="Integrase catalytic" evidence="1">
    <location>
        <begin position="93"/>
        <end position="250"/>
    </location>
</feature>
<dbReference type="InterPro" id="IPR036397">
    <property type="entry name" value="RNaseH_sf"/>
</dbReference>
<dbReference type="PROSITE" id="PS50994">
    <property type="entry name" value="INTEGRASE"/>
    <property type="match status" value="1"/>
</dbReference>
<proteinExistence type="predicted"/>
<dbReference type="STRING" id="456900.A0A151IEG6"/>
<dbReference type="AlphaFoldDB" id="A0A151IEG6"/>
<dbReference type="InterPro" id="IPR001584">
    <property type="entry name" value="Integrase_cat-core"/>
</dbReference>
<accession>A0A151IEG6</accession>
<dbReference type="Proteomes" id="UP000078542">
    <property type="component" value="Unassembled WGS sequence"/>
</dbReference>
<gene>
    <name evidence="2" type="ORF">ALC62_10010</name>
</gene>
<evidence type="ECO:0000313" key="2">
    <source>
        <dbReference type="EMBL" id="KYM99254.1"/>
    </source>
</evidence>